<keyword evidence="2" id="KW-1185">Reference proteome</keyword>
<name>A0ABR7T7G5_HELCL</name>
<proteinExistence type="predicted"/>
<accession>A0ABR7T7G5</accession>
<comment type="caution">
    <text evidence="1">The sequence shown here is derived from an EMBL/GenBank/DDBJ whole genome shotgun (WGS) entry which is preliminary data.</text>
</comment>
<evidence type="ECO:0000313" key="2">
    <source>
        <dbReference type="Proteomes" id="UP000617402"/>
    </source>
</evidence>
<evidence type="ECO:0000313" key="1">
    <source>
        <dbReference type="EMBL" id="MBC9786709.1"/>
    </source>
</evidence>
<protein>
    <recommendedName>
        <fullName evidence="3">Minor capsid protein</fullName>
    </recommendedName>
</protein>
<dbReference type="Pfam" id="PF12691">
    <property type="entry name" value="Phage_tail_terminator_6"/>
    <property type="match status" value="1"/>
</dbReference>
<sequence>MVRMAELIAVLQQTVPLKYFANSFPAMGDDCAVVRLTSGGRSSVKANLNRPSLQILIRASDPAMTEANATELYQSFNGKRDFDVGATHVIFCAAQQSSPLFLGQDDNDRSIYALNFSLITEEA</sequence>
<reference evidence="1 2" key="1">
    <citation type="submission" date="2020-07" db="EMBL/GenBank/DDBJ databases">
        <title>Draft whole-genome sequence of Heliobacterium chlorum DSM 3682, type strain.</title>
        <authorList>
            <person name="Kyndt J.A."/>
            <person name="Meyer T.E."/>
            <person name="Imhoff J.F."/>
        </authorList>
    </citation>
    <scope>NUCLEOTIDE SEQUENCE [LARGE SCALE GENOMIC DNA]</scope>
    <source>
        <strain evidence="1 2">DSM 3682</strain>
    </source>
</reference>
<organism evidence="1 2">
    <name type="scientific">Heliobacterium chlorum</name>
    <dbReference type="NCBI Taxonomy" id="2698"/>
    <lineage>
        <taxon>Bacteria</taxon>
        <taxon>Bacillati</taxon>
        <taxon>Bacillota</taxon>
        <taxon>Clostridia</taxon>
        <taxon>Eubacteriales</taxon>
        <taxon>Heliobacteriaceae</taxon>
        <taxon>Heliobacterium</taxon>
    </lineage>
</organism>
<gene>
    <name evidence="1" type="ORF">H1S01_19910</name>
</gene>
<evidence type="ECO:0008006" key="3">
    <source>
        <dbReference type="Google" id="ProtNLM"/>
    </source>
</evidence>
<dbReference type="InterPro" id="IPR024411">
    <property type="entry name" value="Tail_terminator_phage"/>
</dbReference>
<dbReference type="Proteomes" id="UP000617402">
    <property type="component" value="Unassembled WGS sequence"/>
</dbReference>
<dbReference type="EMBL" id="JACVHF010000076">
    <property type="protein sequence ID" value="MBC9786709.1"/>
    <property type="molecule type" value="Genomic_DNA"/>
</dbReference>